<keyword evidence="1" id="KW-0472">Membrane</keyword>
<keyword evidence="1" id="KW-1133">Transmembrane helix</keyword>
<comment type="caution">
    <text evidence="2">The sequence shown here is derived from an EMBL/GenBank/DDBJ whole genome shotgun (WGS) entry which is preliminary data.</text>
</comment>
<evidence type="ECO:0000313" key="2">
    <source>
        <dbReference type="EMBL" id="MDD2105993.1"/>
    </source>
</evidence>
<gene>
    <name evidence="2" type="ORF">NP533_07195</name>
    <name evidence="3" type="ORF">NP554_13450</name>
</gene>
<dbReference type="RefSeq" id="WP_274078606.1">
    <property type="nucleotide sequence ID" value="NZ_JANIAM010000009.1"/>
</dbReference>
<evidence type="ECO:0000313" key="3">
    <source>
        <dbReference type="EMBL" id="MDD2112783.1"/>
    </source>
</evidence>
<evidence type="ECO:0000256" key="1">
    <source>
        <dbReference type="SAM" id="Phobius"/>
    </source>
</evidence>
<protein>
    <submittedName>
        <fullName evidence="2">Uncharacterized protein</fullName>
    </submittedName>
</protein>
<reference evidence="2" key="1">
    <citation type="submission" date="2022-07" db="EMBL/GenBank/DDBJ databases">
        <title>Multi-strain Analysis of Pseudomonas putida Reveals Metabolic and Genetic Diversity.</title>
        <authorList>
            <person name="Monk J.M."/>
        </authorList>
    </citation>
    <scope>NUCLEOTIDE SEQUENCE</scope>
    <source>
        <strain evidence="2">17514</strain>
        <strain evidence="3">17633</strain>
    </source>
</reference>
<evidence type="ECO:0000313" key="4">
    <source>
        <dbReference type="Proteomes" id="UP001150678"/>
    </source>
</evidence>
<sequence length="125" mass="13967">MIEHLDLKLRLFLLATPACLIFIGFASDVHIACSRQYKEMTSALQRSACLPFATGMWGEKKIGSRVLVISVIAGTIGSPAASIRRGLMDEQDYLQFPKKLKRKILISSLLNIIGIIWIAINFFIE</sequence>
<feature type="transmembrane region" description="Helical" evidence="1">
    <location>
        <begin position="104"/>
        <end position="124"/>
    </location>
</feature>
<dbReference type="EMBL" id="JANIAN010000006">
    <property type="protein sequence ID" value="MDD2105993.1"/>
    <property type="molecule type" value="Genomic_DNA"/>
</dbReference>
<dbReference type="EMBL" id="JANIAM010000009">
    <property type="protein sequence ID" value="MDD2112783.1"/>
    <property type="molecule type" value="Genomic_DNA"/>
</dbReference>
<dbReference type="Proteomes" id="UP001150678">
    <property type="component" value="Unassembled WGS sequence"/>
</dbReference>
<proteinExistence type="predicted"/>
<dbReference type="AlphaFoldDB" id="A0A9X4CXT9"/>
<organism evidence="2 4">
    <name type="scientific">Pseudomonas asiatica</name>
    <dbReference type="NCBI Taxonomy" id="2219225"/>
    <lineage>
        <taxon>Bacteria</taxon>
        <taxon>Pseudomonadati</taxon>
        <taxon>Pseudomonadota</taxon>
        <taxon>Gammaproteobacteria</taxon>
        <taxon>Pseudomonadales</taxon>
        <taxon>Pseudomonadaceae</taxon>
        <taxon>Pseudomonas</taxon>
    </lineage>
</organism>
<keyword evidence="1" id="KW-0812">Transmembrane</keyword>
<name>A0A9X4CXT9_9PSED</name>
<accession>A0A9X4CXT9</accession>
<dbReference type="Proteomes" id="UP001150728">
    <property type="component" value="Unassembled WGS sequence"/>
</dbReference>
<feature type="transmembrane region" description="Helical" evidence="1">
    <location>
        <begin position="62"/>
        <end position="83"/>
    </location>
</feature>